<feature type="compositionally biased region" description="Polar residues" evidence="1">
    <location>
        <begin position="21"/>
        <end position="35"/>
    </location>
</feature>
<organism evidence="2 3">
    <name type="scientific">Achlya hypogyna</name>
    <name type="common">Oomycete</name>
    <name type="synonym">Protoachlya hypogyna</name>
    <dbReference type="NCBI Taxonomy" id="1202772"/>
    <lineage>
        <taxon>Eukaryota</taxon>
        <taxon>Sar</taxon>
        <taxon>Stramenopiles</taxon>
        <taxon>Oomycota</taxon>
        <taxon>Saprolegniomycetes</taxon>
        <taxon>Saprolegniales</taxon>
        <taxon>Achlyaceae</taxon>
        <taxon>Achlya</taxon>
    </lineage>
</organism>
<feature type="region of interest" description="Disordered" evidence="1">
    <location>
        <begin position="14"/>
        <end position="44"/>
    </location>
</feature>
<evidence type="ECO:0000313" key="3">
    <source>
        <dbReference type="Proteomes" id="UP000243579"/>
    </source>
</evidence>
<accession>A0A1V9YGB9</accession>
<evidence type="ECO:0000256" key="1">
    <source>
        <dbReference type="SAM" id="MobiDB-lite"/>
    </source>
</evidence>
<evidence type="ECO:0008006" key="4">
    <source>
        <dbReference type="Google" id="ProtNLM"/>
    </source>
</evidence>
<gene>
    <name evidence="2" type="ORF">ACHHYP_13043</name>
</gene>
<reference evidence="2 3" key="1">
    <citation type="journal article" date="2014" name="Genome Biol. Evol.">
        <title>The secreted proteins of Achlya hypogyna and Thraustotheca clavata identify the ancestral oomycete secretome and reveal gene acquisitions by horizontal gene transfer.</title>
        <authorList>
            <person name="Misner I."/>
            <person name="Blouin N."/>
            <person name="Leonard G."/>
            <person name="Richards T.A."/>
            <person name="Lane C.E."/>
        </authorList>
    </citation>
    <scope>NUCLEOTIDE SEQUENCE [LARGE SCALE GENOMIC DNA]</scope>
    <source>
        <strain evidence="2 3">ATCC 48635</strain>
    </source>
</reference>
<proteinExistence type="predicted"/>
<dbReference type="AlphaFoldDB" id="A0A1V9YGB9"/>
<dbReference type="Proteomes" id="UP000243579">
    <property type="component" value="Unassembled WGS sequence"/>
</dbReference>
<dbReference type="OrthoDB" id="66005at2759"/>
<sequence>MNILDLLPPPTDDILGFLDDTPSSEGSATLDSSPTMRAKRRKRVQPKAVLDNLRDEHVRLKAELARLKEVAALKIQGLSPDDAMWERVAMAQKALKLKAQRENDELRGWVAEQAEYREYLEKTLLKQPRGISMLMDKLTDERWRSLALGPDGPARIAAIHAIADRQHDMVESEMVQKGLFSPAEDIMVVRRAPKIGSVEGMRYTVLRANMAHIPDVAMEVLRHRQVILEREAATSGAGPVVAMVSVKQVHVVDPDTLYSREMLTHPNGKLKVTSSMIIKKYICKATGRVCIVWRSVLDDEGWPHATDSFVNDEYGWLHFEPKDNNHVNYKVYLCSSPPVTPASSALDHLNELVQMVDLSERDIAPPPTDGMTNFVETVRSAFTRASSLFEREIQLMEQ</sequence>
<comment type="caution">
    <text evidence="2">The sequence shown here is derived from an EMBL/GenBank/DDBJ whole genome shotgun (WGS) entry which is preliminary data.</text>
</comment>
<evidence type="ECO:0000313" key="2">
    <source>
        <dbReference type="EMBL" id="OQR84697.1"/>
    </source>
</evidence>
<keyword evidence="3" id="KW-1185">Reference proteome</keyword>
<dbReference type="EMBL" id="JNBR01001839">
    <property type="protein sequence ID" value="OQR84697.1"/>
    <property type="molecule type" value="Genomic_DNA"/>
</dbReference>
<name>A0A1V9YGB9_ACHHY</name>
<protein>
    <recommendedName>
        <fullName evidence="4">M96 mating-specific protein family</fullName>
    </recommendedName>
</protein>